<dbReference type="RefSeq" id="WP_138319697.1">
    <property type="nucleotide sequence ID" value="NZ_VCBC01000007.1"/>
</dbReference>
<dbReference type="GO" id="GO:0055085">
    <property type="term" value="P:transmembrane transport"/>
    <property type="evidence" value="ECO:0007669"/>
    <property type="project" value="TreeGrafter"/>
</dbReference>
<keyword evidence="1" id="KW-0732">Signal</keyword>
<evidence type="ECO:0000313" key="3">
    <source>
        <dbReference type="Proteomes" id="UP000307790"/>
    </source>
</evidence>
<dbReference type="GO" id="GO:0019867">
    <property type="term" value="C:outer membrane"/>
    <property type="evidence" value="ECO:0007669"/>
    <property type="project" value="InterPro"/>
</dbReference>
<gene>
    <name evidence="2" type="ORF">FE810_08910</name>
</gene>
<protein>
    <submittedName>
        <fullName evidence="2">Outer membrane protein OmpW</fullName>
    </submittedName>
</protein>
<keyword evidence="3" id="KW-1185">Reference proteome</keyword>
<evidence type="ECO:0000313" key="2">
    <source>
        <dbReference type="EMBL" id="TLU65396.1"/>
    </source>
</evidence>
<dbReference type="Gene3D" id="2.40.160.20">
    <property type="match status" value="1"/>
</dbReference>
<dbReference type="InterPro" id="IPR005618">
    <property type="entry name" value="OMPW"/>
</dbReference>
<dbReference type="Proteomes" id="UP000307790">
    <property type="component" value="Unassembled WGS sequence"/>
</dbReference>
<organism evidence="2 3">
    <name type="scientific">Thalassotalea litorea</name>
    <dbReference type="NCBI Taxonomy" id="2020715"/>
    <lineage>
        <taxon>Bacteria</taxon>
        <taxon>Pseudomonadati</taxon>
        <taxon>Pseudomonadota</taxon>
        <taxon>Gammaproteobacteria</taxon>
        <taxon>Alteromonadales</taxon>
        <taxon>Colwelliaceae</taxon>
        <taxon>Thalassotalea</taxon>
    </lineage>
</organism>
<name>A0A5R9IQ94_9GAMM</name>
<feature type="signal peptide" evidence="1">
    <location>
        <begin position="1"/>
        <end position="21"/>
    </location>
</feature>
<dbReference type="OrthoDB" id="9807574at2"/>
<dbReference type="AlphaFoldDB" id="A0A5R9IQ94"/>
<feature type="chain" id="PRO_5024381385" evidence="1">
    <location>
        <begin position="22"/>
        <end position="231"/>
    </location>
</feature>
<sequence>MKKQILTLVITAALSVGAVNANEAGDWVIRAGATNVDPDNGNSGVFVDALGGDTPLSLSVEDDTQLGLNFAYFFSSNWAVELLAATPFNHDVIINDSTGIAPGIFGVPVDGATLAEVQHLPPTLSVLYYFTTNGSFQPYLGLGLNYTTFFEEKFKSDPDALGFNDLELDDSWGYSAQVGLDFYFTDNWLVNASARYIDIESDASFKIGEIPGSSSVEIDPMVYSLMLGYKF</sequence>
<proteinExistence type="predicted"/>
<dbReference type="Pfam" id="PF03922">
    <property type="entry name" value="OmpW"/>
    <property type="match status" value="1"/>
</dbReference>
<dbReference type="PANTHER" id="PTHR36920:SF1">
    <property type="entry name" value="OUTER MEMBRANE PROTEIN W"/>
    <property type="match status" value="1"/>
</dbReference>
<dbReference type="InterPro" id="IPR011250">
    <property type="entry name" value="OMP/PagP_B-barrel"/>
</dbReference>
<dbReference type="PANTHER" id="PTHR36920">
    <property type="match status" value="1"/>
</dbReference>
<comment type="caution">
    <text evidence="2">The sequence shown here is derived from an EMBL/GenBank/DDBJ whole genome shotgun (WGS) entry which is preliminary data.</text>
</comment>
<reference evidence="2 3" key="1">
    <citation type="submission" date="2019-05" db="EMBL/GenBank/DDBJ databases">
        <title>Genome sequences of Thalassotalea litorea 1K03283.</title>
        <authorList>
            <person name="Zhang D."/>
        </authorList>
    </citation>
    <scope>NUCLEOTIDE SEQUENCE [LARGE SCALE GENOMIC DNA]</scope>
    <source>
        <strain evidence="2 3">MCCC 1K03283</strain>
    </source>
</reference>
<evidence type="ECO:0000256" key="1">
    <source>
        <dbReference type="SAM" id="SignalP"/>
    </source>
</evidence>
<accession>A0A5R9IQ94</accession>
<dbReference type="EMBL" id="VCBC01000007">
    <property type="protein sequence ID" value="TLU65396.1"/>
    <property type="molecule type" value="Genomic_DNA"/>
</dbReference>
<dbReference type="SUPFAM" id="SSF56925">
    <property type="entry name" value="OMPA-like"/>
    <property type="match status" value="1"/>
</dbReference>